<feature type="transmembrane region" description="Helical" evidence="1">
    <location>
        <begin position="52"/>
        <end position="74"/>
    </location>
</feature>
<evidence type="ECO:0000313" key="3">
    <source>
        <dbReference type="Proteomes" id="UP000256913"/>
    </source>
</evidence>
<dbReference type="Proteomes" id="UP000256913">
    <property type="component" value="Unassembled WGS sequence"/>
</dbReference>
<feature type="transmembrane region" description="Helical" evidence="1">
    <location>
        <begin position="27"/>
        <end position="46"/>
    </location>
</feature>
<reference evidence="2 3" key="1">
    <citation type="submission" date="2018-08" db="EMBL/GenBank/DDBJ databases">
        <title>Sequencing the genomes of 1000 actinobacteria strains.</title>
        <authorList>
            <person name="Klenk H.-P."/>
        </authorList>
    </citation>
    <scope>NUCLEOTIDE SEQUENCE [LARGE SCALE GENOMIC DNA]</scope>
    <source>
        <strain evidence="2 3">DSM 44099</strain>
    </source>
</reference>
<keyword evidence="1" id="KW-0472">Membrane</keyword>
<keyword evidence="1" id="KW-1133">Transmembrane helix</keyword>
<evidence type="ECO:0008006" key="4">
    <source>
        <dbReference type="Google" id="ProtNLM"/>
    </source>
</evidence>
<protein>
    <recommendedName>
        <fullName evidence="4">DUF2530 domain-containing protein</fullName>
    </recommendedName>
</protein>
<proteinExistence type="predicted"/>
<gene>
    <name evidence="2" type="ORF">DFJ67_5260</name>
</gene>
<accession>A0A3D9ZZE7</accession>
<organism evidence="2 3">
    <name type="scientific">Asanoa ferruginea</name>
    <dbReference type="NCBI Taxonomy" id="53367"/>
    <lineage>
        <taxon>Bacteria</taxon>
        <taxon>Bacillati</taxon>
        <taxon>Actinomycetota</taxon>
        <taxon>Actinomycetes</taxon>
        <taxon>Micromonosporales</taxon>
        <taxon>Micromonosporaceae</taxon>
        <taxon>Asanoa</taxon>
    </lineage>
</organism>
<keyword evidence="1" id="KW-0812">Transmembrane</keyword>
<dbReference type="AlphaFoldDB" id="A0A3D9ZZE7"/>
<evidence type="ECO:0000256" key="1">
    <source>
        <dbReference type="SAM" id="Phobius"/>
    </source>
</evidence>
<name>A0A3D9ZZE7_9ACTN</name>
<comment type="caution">
    <text evidence="2">The sequence shown here is derived from an EMBL/GenBank/DDBJ whole genome shotgun (WGS) entry which is preliminary data.</text>
</comment>
<keyword evidence="3" id="KW-1185">Reference proteome</keyword>
<sequence>MWVATRIIDVTDAKRPWWQTAATPRQGFILGGLWLLLAILQAASAIGDPRPFAILLGAGCLILGLGYLVPAELIRRRSRSGSR</sequence>
<evidence type="ECO:0000313" key="2">
    <source>
        <dbReference type="EMBL" id="REF99230.1"/>
    </source>
</evidence>
<dbReference type="EMBL" id="QUMQ01000001">
    <property type="protein sequence ID" value="REF99230.1"/>
    <property type="molecule type" value="Genomic_DNA"/>
</dbReference>